<evidence type="ECO:0000313" key="2">
    <source>
        <dbReference type="Proteomes" id="UP000744769"/>
    </source>
</evidence>
<comment type="caution">
    <text evidence="1">The sequence shown here is derived from an EMBL/GenBank/DDBJ whole genome shotgun (WGS) entry which is preliminary data.</text>
</comment>
<sequence>MLTAAATAGSGAIAGSIGAVGVAAYFARRVVTPEPPADDTTVRSFTDLTVTLAADAATTAPGRYGLWATGGSAHVRLGEVMSVERKEVTRELLGVDFGELSVGPARFNGYFYAGPPAQSLGVQLADVVVDGPLGGMPAWESRVLDSRRWAVLVHGRGAHRAECLRAVEVLDALGINTLTVSYRNDPGCPAAPDGLYNLGLSEWQDVDAAIAYAEAHGAEDVQLFGWSMGGATVLQTADRSPRAALVSRLVLDAPVVDWGNVLAFQAGLNHLPPPIGRVGQKLLSSRRLHRRAVGLGEPLDLARADWVTRADDLTKPVLLIHSRDDDFVPFGPSQDLAHERPDLVRLEAFDLAGHCREWNVDSERWERLVRAFCAPQLVP</sequence>
<dbReference type="AlphaFoldDB" id="A0A967B184"/>
<name>A0A967B184_9MICO</name>
<reference evidence="1" key="1">
    <citation type="submission" date="2020-03" db="EMBL/GenBank/DDBJ databases">
        <title>Draft sequencing of Calidifontibacter sp. DB0510.</title>
        <authorList>
            <person name="Kim D.-U."/>
        </authorList>
    </citation>
    <scope>NUCLEOTIDE SEQUENCE</scope>
    <source>
        <strain evidence="1">DB0510</strain>
    </source>
</reference>
<gene>
    <name evidence="1" type="ORF">G9U51_14230</name>
</gene>
<dbReference type="Gene3D" id="3.40.50.1820">
    <property type="entry name" value="alpha/beta hydrolase"/>
    <property type="match status" value="1"/>
</dbReference>
<dbReference type="GO" id="GO:0016787">
    <property type="term" value="F:hydrolase activity"/>
    <property type="evidence" value="ECO:0007669"/>
    <property type="project" value="UniProtKB-KW"/>
</dbReference>
<dbReference type="EMBL" id="JAAOIV010000011">
    <property type="protein sequence ID" value="NHN56931.1"/>
    <property type="molecule type" value="Genomic_DNA"/>
</dbReference>
<accession>A0A967B184</accession>
<evidence type="ECO:0000313" key="1">
    <source>
        <dbReference type="EMBL" id="NHN56931.1"/>
    </source>
</evidence>
<dbReference type="InterPro" id="IPR029058">
    <property type="entry name" value="AB_hydrolase_fold"/>
</dbReference>
<dbReference type="Proteomes" id="UP000744769">
    <property type="component" value="Unassembled WGS sequence"/>
</dbReference>
<dbReference type="SUPFAM" id="SSF53474">
    <property type="entry name" value="alpha/beta-Hydrolases"/>
    <property type="match status" value="1"/>
</dbReference>
<keyword evidence="2" id="KW-1185">Reference proteome</keyword>
<dbReference type="PANTHER" id="PTHR12277:SF79">
    <property type="entry name" value="XAA-PRO DIPEPTIDYL-PEPTIDASE-RELATED"/>
    <property type="match status" value="1"/>
</dbReference>
<dbReference type="PANTHER" id="PTHR12277">
    <property type="entry name" value="ALPHA/BETA HYDROLASE DOMAIN-CONTAINING PROTEIN"/>
    <property type="match status" value="1"/>
</dbReference>
<organism evidence="1 2">
    <name type="scientific">Metallococcus carri</name>
    <dbReference type="NCBI Taxonomy" id="1656884"/>
    <lineage>
        <taxon>Bacteria</taxon>
        <taxon>Bacillati</taxon>
        <taxon>Actinomycetota</taxon>
        <taxon>Actinomycetes</taxon>
        <taxon>Micrococcales</taxon>
        <taxon>Dermacoccaceae</taxon>
        <taxon>Metallococcus</taxon>
    </lineage>
</organism>
<keyword evidence="1" id="KW-0378">Hydrolase</keyword>
<protein>
    <submittedName>
        <fullName evidence="1">Alpha/beta hydrolase</fullName>
    </submittedName>
</protein>
<proteinExistence type="predicted"/>